<protein>
    <submittedName>
        <fullName evidence="1">Uncharacterized protein</fullName>
    </submittedName>
</protein>
<organism evidence="1">
    <name type="scientific">bioreactor metagenome</name>
    <dbReference type="NCBI Taxonomy" id="1076179"/>
    <lineage>
        <taxon>unclassified sequences</taxon>
        <taxon>metagenomes</taxon>
        <taxon>ecological metagenomes</taxon>
    </lineage>
</organism>
<dbReference type="EMBL" id="VSSQ01000738">
    <property type="protein sequence ID" value="MPM00552.1"/>
    <property type="molecule type" value="Genomic_DNA"/>
</dbReference>
<gene>
    <name evidence="1" type="ORF">SDC9_46778</name>
</gene>
<dbReference type="AlphaFoldDB" id="A0A644W9Y0"/>
<comment type="caution">
    <text evidence="1">The sequence shown here is derived from an EMBL/GenBank/DDBJ whole genome shotgun (WGS) entry which is preliminary data.</text>
</comment>
<proteinExistence type="predicted"/>
<accession>A0A644W9Y0</accession>
<evidence type="ECO:0000313" key="1">
    <source>
        <dbReference type="EMBL" id="MPM00552.1"/>
    </source>
</evidence>
<sequence>MVNNKAPADFGAGVYFNARFVAAVLRDQAGQKAQSLFVHPMGNTVVDGGMHALIEQKDFQFAAGGRITFLIGLQSLHQSLEHNDPPNNTIKRLPYLIWYERRQYIAVPLSFITRACDGAKPGGACVPLAPGRTSPYITAGALSAGDAPSLFFDERLLFPIIAI</sequence>
<reference evidence="1" key="1">
    <citation type="submission" date="2019-08" db="EMBL/GenBank/DDBJ databases">
        <authorList>
            <person name="Kucharzyk K."/>
            <person name="Murdoch R.W."/>
            <person name="Higgins S."/>
            <person name="Loffler F."/>
        </authorList>
    </citation>
    <scope>NUCLEOTIDE SEQUENCE</scope>
</reference>
<name>A0A644W9Y0_9ZZZZ</name>